<accession>A0AAP5I379</accession>
<comment type="caution">
    <text evidence="1">The sequence shown here is derived from an EMBL/GenBank/DDBJ whole genome shotgun (WGS) entry which is preliminary data.</text>
</comment>
<dbReference type="EMBL" id="JAALHA020000001">
    <property type="protein sequence ID" value="MDR9893881.1"/>
    <property type="molecule type" value="Genomic_DNA"/>
</dbReference>
<dbReference type="InterPro" id="IPR011335">
    <property type="entry name" value="Restrct_endonuc-II-like"/>
</dbReference>
<dbReference type="Pfam" id="PF08814">
    <property type="entry name" value="XisH"/>
    <property type="match status" value="1"/>
</dbReference>
<keyword evidence="2" id="KW-1185">Reference proteome</keyword>
<gene>
    <name evidence="1" type="ORF">G7B40_004740</name>
</gene>
<evidence type="ECO:0000313" key="2">
    <source>
        <dbReference type="Proteomes" id="UP000667802"/>
    </source>
</evidence>
<dbReference type="GO" id="GO:0003676">
    <property type="term" value="F:nucleic acid binding"/>
    <property type="evidence" value="ECO:0007669"/>
    <property type="project" value="InterPro"/>
</dbReference>
<organism evidence="1 2">
    <name type="scientific">Aetokthonos hydrillicola Thurmond2011</name>
    <dbReference type="NCBI Taxonomy" id="2712845"/>
    <lineage>
        <taxon>Bacteria</taxon>
        <taxon>Bacillati</taxon>
        <taxon>Cyanobacteriota</taxon>
        <taxon>Cyanophyceae</taxon>
        <taxon>Nostocales</taxon>
        <taxon>Hapalosiphonaceae</taxon>
        <taxon>Aetokthonos</taxon>
    </lineage>
</organism>
<dbReference type="InterPro" id="IPR014919">
    <property type="entry name" value="XisH"/>
</dbReference>
<dbReference type="SUPFAM" id="SSF52980">
    <property type="entry name" value="Restriction endonuclease-like"/>
    <property type="match status" value="1"/>
</dbReference>
<sequence length="71" mass="8122">MADLKDAIGGFVMYRAVIQRLTPERTLYLAVRDSVFTALFQEPIGRLLIESENLKLLVFNPETEGIIQWIP</sequence>
<dbReference type="AlphaFoldDB" id="A0AAP5I379"/>
<proteinExistence type="predicted"/>
<name>A0AAP5I379_9CYAN</name>
<protein>
    <recommendedName>
        <fullName evidence="3">FdxN element excision controlling factor protein</fullName>
    </recommendedName>
</protein>
<dbReference type="Proteomes" id="UP000667802">
    <property type="component" value="Unassembled WGS sequence"/>
</dbReference>
<dbReference type="Gene3D" id="3.40.1350.10">
    <property type="match status" value="1"/>
</dbReference>
<evidence type="ECO:0000313" key="1">
    <source>
        <dbReference type="EMBL" id="MDR9893881.1"/>
    </source>
</evidence>
<dbReference type="InterPro" id="IPR011856">
    <property type="entry name" value="tRNA_endonuc-like_dom_sf"/>
</dbReference>
<reference evidence="2" key="1">
    <citation type="journal article" date="2021" name="Science">
        <title>Hunting the eagle killer: A cyanobacterial neurotoxin causes vacuolar myelinopathy.</title>
        <authorList>
            <person name="Breinlinger S."/>
            <person name="Phillips T.J."/>
            <person name="Haram B.N."/>
            <person name="Mares J."/>
            <person name="Martinez Yerena J.A."/>
            <person name="Hrouzek P."/>
            <person name="Sobotka R."/>
            <person name="Henderson W.M."/>
            <person name="Schmieder P."/>
            <person name="Williams S.M."/>
            <person name="Lauderdale J.D."/>
            <person name="Wilde H.D."/>
            <person name="Gerrin W."/>
            <person name="Kust A."/>
            <person name="Washington J.W."/>
            <person name="Wagner C."/>
            <person name="Geier B."/>
            <person name="Liebeke M."/>
            <person name="Enke H."/>
            <person name="Niedermeyer T.H.J."/>
            <person name="Wilde S.B."/>
        </authorList>
    </citation>
    <scope>NUCLEOTIDE SEQUENCE [LARGE SCALE GENOMIC DNA]</scope>
    <source>
        <strain evidence="2">Thurmond2011</strain>
    </source>
</reference>
<dbReference type="RefSeq" id="WP_243902692.1">
    <property type="nucleotide sequence ID" value="NZ_CAWQFN010000634.1"/>
</dbReference>
<evidence type="ECO:0008006" key="3">
    <source>
        <dbReference type="Google" id="ProtNLM"/>
    </source>
</evidence>